<dbReference type="GO" id="GO:0030420">
    <property type="term" value="P:establishment of competence for transformation"/>
    <property type="evidence" value="ECO:0007669"/>
    <property type="project" value="InterPro"/>
</dbReference>
<evidence type="ECO:0000256" key="5">
    <source>
        <dbReference type="ARBA" id="ARBA00023136"/>
    </source>
</evidence>
<dbReference type="AlphaFoldDB" id="A0A7T9TGK2"/>
<dbReference type="GO" id="GO:0005886">
    <property type="term" value="C:plasma membrane"/>
    <property type="evidence" value="ECO:0007669"/>
    <property type="project" value="UniProtKB-SubCell"/>
</dbReference>
<protein>
    <submittedName>
        <fullName evidence="6">DNA internalization-related competence protein ComEC/Rec2</fullName>
    </submittedName>
</protein>
<keyword evidence="5" id="KW-0472">Membrane</keyword>
<gene>
    <name evidence="6" type="ORF">I6I53_00625</name>
</gene>
<dbReference type="InterPro" id="IPR035681">
    <property type="entry name" value="ComA-like_MBL"/>
</dbReference>
<evidence type="ECO:0000256" key="3">
    <source>
        <dbReference type="ARBA" id="ARBA00022692"/>
    </source>
</evidence>
<dbReference type="Pfam" id="PF00753">
    <property type="entry name" value="Lactamase_B"/>
    <property type="match status" value="1"/>
</dbReference>
<accession>A0A7T9TGK2</accession>
<dbReference type="NCBIfam" id="TIGR00361">
    <property type="entry name" value="ComEC_Rec2"/>
    <property type="match status" value="1"/>
</dbReference>
<keyword evidence="3" id="KW-0812">Transmembrane</keyword>
<dbReference type="InterPro" id="IPR036866">
    <property type="entry name" value="RibonucZ/Hydroxyglut_hydro"/>
</dbReference>
<sequence>MLKIILLGWIAGISLMGYSLPYLKSISVYVIVFVLILWMIYFVKIKTCSENISFKAVLIASSTFVMLILGDLYTDHALTEHLKYKEMTSRRASEVIYIRKIGESTEHGIKQPIEILSQNKPTVIWLAYIDDQLLENMQINNNSLALGQYYQVQGIVKPVHGYANAGGFDQEKWFVQQNWMSGFQVQQIQPLSMQQVYGLGFQQHLKQQNNLWHKFGLNIEQLRLDFRIQLLQQPLKYEALMLALLTGDRSLLDKNTEQMFQRFGISHLLAISGPHVLILAALFTWLLSSIIHKYQPTLYLRFPRKILMIVPFCSCVFIYTAFVGFEIPALRTLLFTLIASLFLIFKHEIRPFNLLLYTASLSVWIDPLSILSAAFWLSYGACFILLNIYQSMQHQSDSVPNLRQKIWKNSKILVQSQWKIFIALCPLVLIFFKQLSWIAPITNLIVIPFLGGMIVPLGIIAACICLLIPSLGQLLFHINDLLIGLLFFILNGLDHLFQPELYAFALTPMLLLSFSLGIVLLFLPRGSIPKSWAVLCICPIFLLAWIKRDTQISVIDVGQGQSVFVQDASLRMLIDTGGYYDESKFSIGQNVVVPYLKSQGVAQLDRILLSHLDQDHSGALAAVLQQTRVKHLMANETLPQPTLSLQTDASFSRCHTGQTWQTSEIRLQILSPEPVDDQTIQYNRNEYSCVVYLELLKANGLRRFLIMGDAGWETEYQILHKYPDLKVDVLVLGHHGSKHSSSYDFLKHYQPKIAVASVGYTNRYGHPSLETLSRLDALHIPLYTTIQSGTITFKVEDHEVKLEQYRNTVKWLNLYESY</sequence>
<evidence type="ECO:0000256" key="2">
    <source>
        <dbReference type="ARBA" id="ARBA00022475"/>
    </source>
</evidence>
<dbReference type="CDD" id="cd07731">
    <property type="entry name" value="ComA-like_MBL-fold"/>
    <property type="match status" value="1"/>
</dbReference>
<dbReference type="InterPro" id="IPR001279">
    <property type="entry name" value="Metallo-B-lactamas"/>
</dbReference>
<name>A0A7T9TGK2_9GAMM</name>
<dbReference type="InterPro" id="IPR004797">
    <property type="entry name" value="Competence_ComEC/Rec2"/>
</dbReference>
<dbReference type="SUPFAM" id="SSF56281">
    <property type="entry name" value="Metallo-hydrolase/oxidoreductase"/>
    <property type="match status" value="1"/>
</dbReference>
<dbReference type="GeneID" id="66211812"/>
<proteinExistence type="predicted"/>
<dbReference type="SMART" id="SM00849">
    <property type="entry name" value="Lactamase_B"/>
    <property type="match status" value="1"/>
</dbReference>
<dbReference type="EMBL" id="CP068176">
    <property type="protein sequence ID" value="QQT86362.1"/>
    <property type="molecule type" value="Genomic_DNA"/>
</dbReference>
<keyword evidence="4" id="KW-1133">Transmembrane helix</keyword>
<reference evidence="6 7" key="1">
    <citation type="submission" date="2021-01" db="EMBL/GenBank/DDBJ databases">
        <title>FDA dAtabase for Regulatory Grade micrObial Sequences (FDA-ARGOS): Supporting development and validation of Infectious Disease Dx tests.</title>
        <authorList>
            <person name="Sproer C."/>
            <person name="Gronow S."/>
            <person name="Severitt S."/>
            <person name="Schroder I."/>
            <person name="Tallon L."/>
            <person name="Sadzewicz L."/>
            <person name="Zhao X."/>
            <person name="Boylan J."/>
            <person name="Ott S."/>
            <person name="Bowen H."/>
            <person name="Vavikolanu K."/>
            <person name="Mehta A."/>
            <person name="Aluvathingal J."/>
            <person name="Nadendla S."/>
            <person name="Lowell S."/>
            <person name="Myers T."/>
            <person name="Yan Y."/>
            <person name="Sichtig H."/>
        </authorList>
    </citation>
    <scope>NUCLEOTIDE SEQUENCE [LARGE SCALE GENOMIC DNA]</scope>
    <source>
        <strain evidence="6 7">FDAARGOS_1096</strain>
    </source>
</reference>
<evidence type="ECO:0000256" key="4">
    <source>
        <dbReference type="ARBA" id="ARBA00022989"/>
    </source>
</evidence>
<dbReference type="Gene3D" id="3.60.15.10">
    <property type="entry name" value="Ribonuclease Z/Hydroxyacylglutathione hydrolase-like"/>
    <property type="match status" value="1"/>
</dbReference>
<keyword evidence="2" id="KW-1003">Cell membrane</keyword>
<organism evidence="6 7">
    <name type="scientific">Acinetobacter ursingii</name>
    <dbReference type="NCBI Taxonomy" id="108980"/>
    <lineage>
        <taxon>Bacteria</taxon>
        <taxon>Pseudomonadati</taxon>
        <taxon>Pseudomonadota</taxon>
        <taxon>Gammaproteobacteria</taxon>
        <taxon>Moraxellales</taxon>
        <taxon>Moraxellaceae</taxon>
        <taxon>Acinetobacter</taxon>
    </lineage>
</organism>
<dbReference type="InterPro" id="IPR004477">
    <property type="entry name" value="ComEC_N"/>
</dbReference>
<comment type="subcellular location">
    <subcellularLocation>
        <location evidence="1">Cell membrane</location>
        <topology evidence="1">Multi-pass membrane protein</topology>
    </subcellularLocation>
</comment>
<evidence type="ECO:0000313" key="6">
    <source>
        <dbReference type="EMBL" id="QQT86362.1"/>
    </source>
</evidence>
<dbReference type="PANTHER" id="PTHR30619:SF7">
    <property type="entry name" value="BETA-LACTAMASE DOMAIN PROTEIN"/>
    <property type="match status" value="1"/>
</dbReference>
<dbReference type="Pfam" id="PF03772">
    <property type="entry name" value="Competence"/>
    <property type="match status" value="1"/>
</dbReference>
<dbReference type="InterPro" id="IPR052159">
    <property type="entry name" value="Competence_DNA_uptake"/>
</dbReference>
<evidence type="ECO:0000313" key="7">
    <source>
        <dbReference type="Proteomes" id="UP000595320"/>
    </source>
</evidence>
<evidence type="ECO:0000256" key="1">
    <source>
        <dbReference type="ARBA" id="ARBA00004651"/>
    </source>
</evidence>
<dbReference type="RefSeq" id="WP_010588658.1">
    <property type="nucleotide sequence ID" value="NZ_AP018824.1"/>
</dbReference>
<dbReference type="NCBIfam" id="TIGR00360">
    <property type="entry name" value="ComEC_N-term"/>
    <property type="match status" value="1"/>
</dbReference>
<dbReference type="PANTHER" id="PTHR30619">
    <property type="entry name" value="DNA INTERNALIZATION/COMPETENCE PROTEIN COMEC/REC2"/>
    <property type="match status" value="1"/>
</dbReference>
<dbReference type="Proteomes" id="UP000595320">
    <property type="component" value="Chromosome"/>
</dbReference>